<dbReference type="Proteomes" id="UP000298663">
    <property type="component" value="Unassembled WGS sequence"/>
</dbReference>
<reference evidence="2 3" key="1">
    <citation type="journal article" date="2015" name="Genome Biol.">
        <title>Comparative genomics of Steinernema reveals deeply conserved gene regulatory networks.</title>
        <authorList>
            <person name="Dillman A.R."/>
            <person name="Macchietto M."/>
            <person name="Porter C.F."/>
            <person name="Rogers A."/>
            <person name="Williams B."/>
            <person name="Antoshechkin I."/>
            <person name="Lee M.M."/>
            <person name="Goodwin Z."/>
            <person name="Lu X."/>
            <person name="Lewis E.E."/>
            <person name="Goodrich-Blair H."/>
            <person name="Stock S.P."/>
            <person name="Adams B.J."/>
            <person name="Sternberg P.W."/>
            <person name="Mortazavi A."/>
        </authorList>
    </citation>
    <scope>NUCLEOTIDE SEQUENCE [LARGE SCALE GENOMIC DNA]</scope>
    <source>
        <strain evidence="2 3">ALL</strain>
    </source>
</reference>
<feature type="region of interest" description="Disordered" evidence="1">
    <location>
        <begin position="13"/>
        <end position="61"/>
    </location>
</feature>
<name>A0A4U5NX61_STECR</name>
<feature type="compositionally biased region" description="Basic and acidic residues" evidence="1">
    <location>
        <begin position="14"/>
        <end position="26"/>
    </location>
</feature>
<evidence type="ECO:0000313" key="2">
    <source>
        <dbReference type="EMBL" id="TKR87844.1"/>
    </source>
</evidence>
<evidence type="ECO:0000256" key="1">
    <source>
        <dbReference type="SAM" id="MobiDB-lite"/>
    </source>
</evidence>
<dbReference type="AlphaFoldDB" id="A0A4U5NX61"/>
<keyword evidence="3" id="KW-1185">Reference proteome</keyword>
<organism evidence="2 3">
    <name type="scientific">Steinernema carpocapsae</name>
    <name type="common">Entomopathogenic nematode</name>
    <dbReference type="NCBI Taxonomy" id="34508"/>
    <lineage>
        <taxon>Eukaryota</taxon>
        <taxon>Metazoa</taxon>
        <taxon>Ecdysozoa</taxon>
        <taxon>Nematoda</taxon>
        <taxon>Chromadorea</taxon>
        <taxon>Rhabditida</taxon>
        <taxon>Tylenchina</taxon>
        <taxon>Panagrolaimomorpha</taxon>
        <taxon>Strongyloidoidea</taxon>
        <taxon>Steinernematidae</taxon>
        <taxon>Steinernema</taxon>
    </lineage>
</organism>
<sequence>MKFISAIESLFTKKSSEASHSDEPTFRRGLSLRLSRRRSRSCDPSKRSFKKTQPNISTDRADAKRIAMEILAILENRQRDEATKIQTENMCQTQQPVEEKIPWKVRRRILAEAFGWPEEELQNTENAPEFKETHL</sequence>
<comment type="caution">
    <text evidence="2">The sequence shown here is derived from an EMBL/GenBank/DDBJ whole genome shotgun (WGS) entry which is preliminary data.</text>
</comment>
<evidence type="ECO:0000313" key="3">
    <source>
        <dbReference type="Proteomes" id="UP000298663"/>
    </source>
</evidence>
<reference evidence="2 3" key="2">
    <citation type="journal article" date="2019" name="G3 (Bethesda)">
        <title>Hybrid Assembly of the Genome of the Entomopathogenic Nematode Steinernema carpocapsae Identifies the X-Chromosome.</title>
        <authorList>
            <person name="Serra L."/>
            <person name="Macchietto M."/>
            <person name="Macias-Munoz A."/>
            <person name="McGill C.J."/>
            <person name="Rodriguez I.M."/>
            <person name="Rodriguez B."/>
            <person name="Murad R."/>
            <person name="Mortazavi A."/>
        </authorList>
    </citation>
    <scope>NUCLEOTIDE SEQUENCE [LARGE SCALE GENOMIC DNA]</scope>
    <source>
        <strain evidence="2 3">ALL</strain>
    </source>
</reference>
<proteinExistence type="predicted"/>
<accession>A0A4U5NX61</accession>
<protein>
    <submittedName>
        <fullName evidence="2">Uncharacterized protein</fullName>
    </submittedName>
</protein>
<gene>
    <name evidence="2" type="ORF">L596_012180</name>
</gene>
<dbReference type="EMBL" id="AZBU02000003">
    <property type="protein sequence ID" value="TKR87844.1"/>
    <property type="molecule type" value="Genomic_DNA"/>
</dbReference>